<organism evidence="2 3">
    <name type="scientific">Rhizobium lemnae</name>
    <dbReference type="NCBI Taxonomy" id="1214924"/>
    <lineage>
        <taxon>Bacteria</taxon>
        <taxon>Pseudomonadati</taxon>
        <taxon>Pseudomonadota</taxon>
        <taxon>Alphaproteobacteria</taxon>
        <taxon>Hyphomicrobiales</taxon>
        <taxon>Rhizobiaceae</taxon>
        <taxon>Rhizobium/Agrobacterium group</taxon>
        <taxon>Rhizobium</taxon>
    </lineage>
</organism>
<dbReference type="RefSeq" id="WP_377307325.1">
    <property type="nucleotide sequence ID" value="NZ_JBHSBD010000090.1"/>
</dbReference>
<evidence type="ECO:0000256" key="1">
    <source>
        <dbReference type="SAM" id="MobiDB-lite"/>
    </source>
</evidence>
<feature type="region of interest" description="Disordered" evidence="1">
    <location>
        <begin position="1"/>
        <end position="20"/>
    </location>
</feature>
<sequence>MAGKLGPNSEAANDLDEVGVPDDDWPFELASVFLKAALLDIQKPARAPTPAEAEGLEMMRGLVRIGREVSAKQSGQPHDEMIADNAELLASLHIAKYQAAARPVSIPEQLYTSVSVPVPTAPHQPTGSPRPEPVTWLSLTRRRPARATD</sequence>
<proteinExistence type="predicted"/>
<gene>
    <name evidence="2" type="ORF">ACFOVS_18340</name>
</gene>
<evidence type="ECO:0000313" key="3">
    <source>
        <dbReference type="Proteomes" id="UP001595697"/>
    </source>
</evidence>
<protein>
    <submittedName>
        <fullName evidence="2">Uncharacterized protein</fullName>
    </submittedName>
</protein>
<reference evidence="3" key="1">
    <citation type="journal article" date="2019" name="Int. J. Syst. Evol. Microbiol.">
        <title>The Global Catalogue of Microorganisms (GCM) 10K type strain sequencing project: providing services to taxonomists for standard genome sequencing and annotation.</title>
        <authorList>
            <consortium name="The Broad Institute Genomics Platform"/>
            <consortium name="The Broad Institute Genome Sequencing Center for Infectious Disease"/>
            <person name="Wu L."/>
            <person name="Ma J."/>
        </authorList>
    </citation>
    <scope>NUCLEOTIDE SEQUENCE [LARGE SCALE GENOMIC DNA]</scope>
    <source>
        <strain evidence="3">TBRC 5781</strain>
    </source>
</reference>
<accession>A0ABV8EDV9</accession>
<feature type="region of interest" description="Disordered" evidence="1">
    <location>
        <begin position="116"/>
        <end position="149"/>
    </location>
</feature>
<keyword evidence="3" id="KW-1185">Reference proteome</keyword>
<dbReference type="EMBL" id="JBHSBD010000090">
    <property type="protein sequence ID" value="MFC3970054.1"/>
    <property type="molecule type" value="Genomic_DNA"/>
</dbReference>
<dbReference type="Proteomes" id="UP001595697">
    <property type="component" value="Unassembled WGS sequence"/>
</dbReference>
<comment type="caution">
    <text evidence="2">The sequence shown here is derived from an EMBL/GenBank/DDBJ whole genome shotgun (WGS) entry which is preliminary data.</text>
</comment>
<evidence type="ECO:0000313" key="2">
    <source>
        <dbReference type="EMBL" id="MFC3970054.1"/>
    </source>
</evidence>
<name>A0ABV8EDV9_9HYPH</name>
<feature type="compositionally biased region" description="Basic residues" evidence="1">
    <location>
        <begin position="140"/>
        <end position="149"/>
    </location>
</feature>